<accession>S5RM77</accession>
<dbReference type="Proteomes" id="UP000015216">
    <property type="component" value="Plasmid unnamed"/>
</dbReference>
<evidence type="ECO:0000313" key="2">
    <source>
        <dbReference type="Proteomes" id="UP000015216"/>
    </source>
</evidence>
<gene>
    <name evidence="1" type="ORF">SSDC_01984</name>
</gene>
<sequence length="47" mass="5760">MFYKNRNKYKTPPPKTLKGIIIIKINAIKKVKVFKNIKYRYLKKNEF</sequence>
<protein>
    <submittedName>
        <fullName evidence="1">Uncharacterized protein</fullName>
    </submittedName>
</protein>
<proteinExistence type="predicted"/>
<dbReference type="AlphaFoldDB" id="S5RM77"/>
<dbReference type="EMBL" id="CP003469">
    <property type="protein sequence ID" value="AGS07066.1"/>
    <property type="molecule type" value="Genomic_DNA"/>
</dbReference>
<evidence type="ECO:0000313" key="1">
    <source>
        <dbReference type="EMBL" id="AGS07066.1"/>
    </source>
</evidence>
<keyword evidence="2" id="KW-1185">Reference proteome</keyword>
<keyword evidence="1" id="KW-0614">Plasmid</keyword>
<name>S5RM77_9PROT</name>
<geneLocation type="plasmid" evidence="1">
    <name>unnamed</name>
</geneLocation>
<dbReference type="KEGG" id="ssdc:SSDC_01984"/>
<dbReference type="HOGENOM" id="CLU_3165919_0_0_4"/>
<reference evidence="1 2" key="1">
    <citation type="journal article" date="2013" name="Curr. Biol.">
        <title>Defensive bacteriome symbiont with a drastically reduced genome.</title>
        <authorList>
            <person name="Nakabachi A."/>
            <person name="Ueoka R."/>
            <person name="Oshima K."/>
            <person name="Teta R."/>
            <person name="Mangoni A."/>
            <person name="Gurgui M."/>
            <person name="Oldham N.J."/>
            <person name="van Echten-Deckert G."/>
            <person name="Okamura K."/>
            <person name="Yamamoto K."/>
            <person name="Inoue H."/>
            <person name="Ohkuma M."/>
            <person name="Hongoh Y."/>
            <person name="Miyagishima S.Y."/>
            <person name="Hattori M."/>
            <person name="Piel J."/>
            <person name="Fukatsu T."/>
        </authorList>
    </citation>
    <scope>NUCLEOTIDE SEQUENCE [LARGE SCALE GENOMIC DNA]</scope>
    <source>
        <strain evidence="1 2">DC</strain>
        <plasmid evidence="2">Plasmid</plasmid>
    </source>
</reference>
<organism evidence="1 2">
    <name type="scientific">Candidatus Profftella armatura</name>
    <dbReference type="NCBI Taxonomy" id="669502"/>
    <lineage>
        <taxon>Bacteria</taxon>
        <taxon>Pseudomonadati</taxon>
        <taxon>Pseudomonadota</taxon>
        <taxon>Betaproteobacteria</taxon>
        <taxon>Candidatus Profftella</taxon>
    </lineage>
</organism>